<evidence type="ECO:0000313" key="8">
    <source>
        <dbReference type="Proteomes" id="UP000095283"/>
    </source>
</evidence>
<evidence type="ECO:0000259" key="6">
    <source>
        <dbReference type="PROSITE" id="PS50835"/>
    </source>
</evidence>
<name>A0A1I7WGH0_HETBA</name>
<feature type="domain" description="Fibronectin type-III" evidence="7">
    <location>
        <begin position="435"/>
        <end position="547"/>
    </location>
</feature>
<keyword evidence="3" id="KW-1015">Disulfide bond</keyword>
<keyword evidence="1" id="KW-0732">Signal</keyword>
<dbReference type="InterPro" id="IPR036179">
    <property type="entry name" value="Ig-like_dom_sf"/>
</dbReference>
<dbReference type="Pfam" id="PF07679">
    <property type="entry name" value="I-set"/>
    <property type="match status" value="1"/>
</dbReference>
<evidence type="ECO:0000256" key="3">
    <source>
        <dbReference type="ARBA" id="ARBA00023157"/>
    </source>
</evidence>
<sequence length="734" mass="81082">MSGEFECRARNSVGEGNDVLTLTVQYAPEVTTKVCIERINPNEGERVEVECLVDANPKASVIKWSGPNGFSSDDPTLVLKSVSRENSGNYTCLATNYLNIYGQTGSQTRTGTSITFVDVKRRPGKAVISPSHLNVVVGDIIELLCSAADLGSPEAQFKWSSPSSGGQFGTREHDQASLIVRNAQLADNGRYRCRAYNSLGEGDEAVVDVKVIEPAKISRPLATERIFQANEAANGLECEAEGYPVPSFQWFKDGQPIDQERYKTESTIVKTSCSERDFCTLIVMGSLFFSIPIQWTDKGNYSCVASNGASERNSNNLSWTVVRVIHGPVILNQRFPIDSLAAADVLSMARLKCIVSARPEPKFSWMFSSSVIEETDRYSFQFNRIYERPDEYEHILQISETVDTDYGSYLCRATNGVGTKAEVIVRLTHTGLPQVPDAVQKLSSTPQSLLIGWQPGFDGGFEQSFVVEYRLLNPFTESFGKEDVATVEVHNVTKIEEIKDDGTISWIISYNLTGLRPLSSYYVRTRAANKKGISEFSPLVTATTNDVNEDPKMLAPRSLSFDILKQSIHVECFTESSSAITPWRLALIIPVAALAFLILLMCALFVICFRSRSPTKIVKNGIGTSRPSTITVLSQSEAKNAMVHGSQTDSGVFTLDSGRIKGNNFIAPHTYSSSSEETAVENWPPEQYDITNDPYLSEQARHVFPGDMDDQMEEASISGTEDEDGRRVMREIIV</sequence>
<evidence type="ECO:0000313" key="9">
    <source>
        <dbReference type="WBParaSite" id="Hba_04087"/>
    </source>
</evidence>
<dbReference type="AlphaFoldDB" id="A0A1I7WGH0"/>
<keyword evidence="2" id="KW-0677">Repeat</keyword>
<dbReference type="PANTHER" id="PTHR45080">
    <property type="entry name" value="CONTACTIN 5"/>
    <property type="match status" value="1"/>
</dbReference>
<dbReference type="SMART" id="SM00060">
    <property type="entry name" value="FN3"/>
    <property type="match status" value="1"/>
</dbReference>
<dbReference type="InterPro" id="IPR013098">
    <property type="entry name" value="Ig_I-set"/>
</dbReference>
<dbReference type="PROSITE" id="PS50853">
    <property type="entry name" value="FN3"/>
    <property type="match status" value="1"/>
</dbReference>
<evidence type="ECO:0000256" key="2">
    <source>
        <dbReference type="ARBA" id="ARBA00022737"/>
    </source>
</evidence>
<dbReference type="CDD" id="cd00096">
    <property type="entry name" value="Ig"/>
    <property type="match status" value="3"/>
</dbReference>
<reference evidence="9" key="1">
    <citation type="submission" date="2016-11" db="UniProtKB">
        <authorList>
            <consortium name="WormBaseParasite"/>
        </authorList>
    </citation>
    <scope>IDENTIFICATION</scope>
</reference>
<keyword evidence="5" id="KW-0472">Membrane</keyword>
<dbReference type="InterPro" id="IPR007110">
    <property type="entry name" value="Ig-like_dom"/>
</dbReference>
<dbReference type="CDD" id="cd00063">
    <property type="entry name" value="FN3"/>
    <property type="match status" value="1"/>
</dbReference>
<dbReference type="SUPFAM" id="SSF49265">
    <property type="entry name" value="Fibronectin type III"/>
    <property type="match status" value="1"/>
</dbReference>
<dbReference type="InterPro" id="IPR013783">
    <property type="entry name" value="Ig-like_fold"/>
</dbReference>
<dbReference type="Pfam" id="PF13927">
    <property type="entry name" value="Ig_3"/>
    <property type="match status" value="3"/>
</dbReference>
<dbReference type="SMART" id="SM00409">
    <property type="entry name" value="IG"/>
    <property type="match status" value="3"/>
</dbReference>
<accession>A0A1I7WGH0</accession>
<keyword evidence="4" id="KW-0393">Immunoglobulin domain</keyword>
<dbReference type="InterPro" id="IPR036116">
    <property type="entry name" value="FN3_sf"/>
</dbReference>
<protein>
    <submittedName>
        <fullName evidence="9">Down syndrome cell adhesion molecule-like protein Dscam2</fullName>
    </submittedName>
</protein>
<keyword evidence="5" id="KW-0812">Transmembrane</keyword>
<feature type="transmembrane region" description="Helical" evidence="5">
    <location>
        <begin position="583"/>
        <end position="609"/>
    </location>
</feature>
<evidence type="ECO:0000259" key="7">
    <source>
        <dbReference type="PROSITE" id="PS50853"/>
    </source>
</evidence>
<dbReference type="SUPFAM" id="SSF48726">
    <property type="entry name" value="Immunoglobulin"/>
    <property type="match status" value="4"/>
</dbReference>
<feature type="domain" description="Ig-like" evidence="6">
    <location>
        <begin position="28"/>
        <end position="115"/>
    </location>
</feature>
<dbReference type="Gene3D" id="2.60.40.10">
    <property type="entry name" value="Immunoglobulins"/>
    <property type="match status" value="5"/>
</dbReference>
<dbReference type="WBParaSite" id="Hba_04087">
    <property type="protein sequence ID" value="Hba_04087"/>
    <property type="gene ID" value="Hba_04087"/>
</dbReference>
<dbReference type="PANTHER" id="PTHR45080:SF8">
    <property type="entry name" value="IG-LIKE DOMAIN-CONTAINING PROTEIN"/>
    <property type="match status" value="1"/>
</dbReference>
<organism evidence="8 9">
    <name type="scientific">Heterorhabditis bacteriophora</name>
    <name type="common">Entomopathogenic nematode worm</name>
    <dbReference type="NCBI Taxonomy" id="37862"/>
    <lineage>
        <taxon>Eukaryota</taxon>
        <taxon>Metazoa</taxon>
        <taxon>Ecdysozoa</taxon>
        <taxon>Nematoda</taxon>
        <taxon>Chromadorea</taxon>
        <taxon>Rhabditida</taxon>
        <taxon>Rhabditina</taxon>
        <taxon>Rhabditomorpha</taxon>
        <taxon>Strongyloidea</taxon>
        <taxon>Heterorhabditidae</taxon>
        <taxon>Heterorhabditis</taxon>
    </lineage>
</organism>
<evidence type="ECO:0000256" key="5">
    <source>
        <dbReference type="SAM" id="Phobius"/>
    </source>
</evidence>
<dbReference type="InterPro" id="IPR003599">
    <property type="entry name" value="Ig_sub"/>
</dbReference>
<dbReference type="GO" id="GO:0005886">
    <property type="term" value="C:plasma membrane"/>
    <property type="evidence" value="ECO:0007669"/>
    <property type="project" value="TreeGrafter"/>
</dbReference>
<feature type="domain" description="Ig-like" evidence="6">
    <location>
        <begin position="328"/>
        <end position="428"/>
    </location>
</feature>
<feature type="domain" description="Ig-like" evidence="6">
    <location>
        <begin position="123"/>
        <end position="208"/>
    </location>
</feature>
<dbReference type="InterPro" id="IPR003961">
    <property type="entry name" value="FN3_dom"/>
</dbReference>
<evidence type="ECO:0000256" key="1">
    <source>
        <dbReference type="ARBA" id="ARBA00022729"/>
    </source>
</evidence>
<dbReference type="InterPro" id="IPR003598">
    <property type="entry name" value="Ig_sub2"/>
</dbReference>
<evidence type="ECO:0000256" key="4">
    <source>
        <dbReference type="ARBA" id="ARBA00023319"/>
    </source>
</evidence>
<dbReference type="GO" id="GO:0007156">
    <property type="term" value="P:homophilic cell adhesion via plasma membrane adhesion molecules"/>
    <property type="evidence" value="ECO:0007669"/>
    <property type="project" value="TreeGrafter"/>
</dbReference>
<dbReference type="PROSITE" id="PS50835">
    <property type="entry name" value="IG_LIKE"/>
    <property type="match status" value="4"/>
</dbReference>
<keyword evidence="5" id="KW-1133">Transmembrane helix</keyword>
<dbReference type="Proteomes" id="UP000095283">
    <property type="component" value="Unplaced"/>
</dbReference>
<feature type="domain" description="Ig-like" evidence="6">
    <location>
        <begin position="214"/>
        <end position="318"/>
    </location>
</feature>
<keyword evidence="8" id="KW-1185">Reference proteome</keyword>
<proteinExistence type="predicted"/>
<dbReference type="InterPro" id="IPR050958">
    <property type="entry name" value="Cell_Adh-Cytoskel_Orgn"/>
</dbReference>
<dbReference type="SMART" id="SM00408">
    <property type="entry name" value="IGc2"/>
    <property type="match status" value="4"/>
</dbReference>